<dbReference type="eggNOG" id="COG0609">
    <property type="taxonomic scope" value="Bacteria"/>
</dbReference>
<dbReference type="STRING" id="754477.Q7C_1753"/>
<feature type="transmembrane region" description="Helical" evidence="8">
    <location>
        <begin position="291"/>
        <end position="313"/>
    </location>
</feature>
<reference evidence="9 10" key="1">
    <citation type="journal article" date="2012" name="J. Bacteriol.">
        <title>Complete genome sequences of Methylophaga sp. strain JAM1 and Methylophaga sp. strain JAM7.</title>
        <authorList>
            <person name="Villeneuve C."/>
            <person name="Martineau C."/>
            <person name="Mauffrey F."/>
            <person name="Villemur R."/>
        </authorList>
    </citation>
    <scope>NUCLEOTIDE SEQUENCE [LARGE SCALE GENOMIC DNA]</scope>
    <source>
        <strain evidence="9 10">JAM7</strain>
    </source>
</reference>
<feature type="transmembrane region" description="Helical" evidence="8">
    <location>
        <begin position="319"/>
        <end position="338"/>
    </location>
</feature>
<evidence type="ECO:0000256" key="6">
    <source>
        <dbReference type="ARBA" id="ARBA00022989"/>
    </source>
</evidence>
<keyword evidence="3" id="KW-0813">Transport</keyword>
<dbReference type="PATRIC" id="fig|754477.3.peg.1723"/>
<evidence type="ECO:0000313" key="9">
    <source>
        <dbReference type="EMBL" id="AFJ02894.1"/>
    </source>
</evidence>
<evidence type="ECO:0000256" key="1">
    <source>
        <dbReference type="ARBA" id="ARBA00004651"/>
    </source>
</evidence>
<keyword evidence="10" id="KW-1185">Reference proteome</keyword>
<keyword evidence="4" id="KW-1003">Cell membrane</keyword>
<evidence type="ECO:0000256" key="5">
    <source>
        <dbReference type="ARBA" id="ARBA00022692"/>
    </source>
</evidence>
<dbReference type="KEGG" id="mec:Q7C_1753"/>
<accession>I1YJ01</accession>
<feature type="transmembrane region" description="Helical" evidence="8">
    <location>
        <begin position="203"/>
        <end position="221"/>
    </location>
</feature>
<gene>
    <name evidence="9" type="ordered locus">Q7C_1753</name>
</gene>
<dbReference type="InterPro" id="IPR037294">
    <property type="entry name" value="ABC_BtuC-like"/>
</dbReference>
<evidence type="ECO:0000256" key="3">
    <source>
        <dbReference type="ARBA" id="ARBA00022448"/>
    </source>
</evidence>
<name>I1YJ01_METFJ</name>
<feature type="transmembrane region" description="Helical" evidence="8">
    <location>
        <begin position="251"/>
        <end position="279"/>
    </location>
</feature>
<dbReference type="GO" id="GO:0005886">
    <property type="term" value="C:plasma membrane"/>
    <property type="evidence" value="ECO:0007669"/>
    <property type="project" value="UniProtKB-SubCell"/>
</dbReference>
<feature type="transmembrane region" description="Helical" evidence="8">
    <location>
        <begin position="71"/>
        <end position="89"/>
    </location>
</feature>
<evidence type="ECO:0000256" key="8">
    <source>
        <dbReference type="SAM" id="Phobius"/>
    </source>
</evidence>
<dbReference type="RefSeq" id="WP_014704314.1">
    <property type="nucleotide sequence ID" value="NC_017856.1"/>
</dbReference>
<dbReference type="GO" id="GO:0033214">
    <property type="term" value="P:siderophore-iron import into cell"/>
    <property type="evidence" value="ECO:0007669"/>
    <property type="project" value="TreeGrafter"/>
</dbReference>
<dbReference type="Proteomes" id="UP000009145">
    <property type="component" value="Chromosome"/>
</dbReference>
<organism evidence="9 10">
    <name type="scientific">Methylophaga frappieri (strain ATCC BAA-2434 / DSM 25690 / JAM7)</name>
    <dbReference type="NCBI Taxonomy" id="754477"/>
    <lineage>
        <taxon>Bacteria</taxon>
        <taxon>Pseudomonadati</taxon>
        <taxon>Pseudomonadota</taxon>
        <taxon>Gammaproteobacteria</taxon>
        <taxon>Thiotrichales</taxon>
        <taxon>Piscirickettsiaceae</taxon>
        <taxon>Methylophaga</taxon>
    </lineage>
</organism>
<feature type="transmembrane region" description="Helical" evidence="8">
    <location>
        <begin position="157"/>
        <end position="182"/>
    </location>
</feature>
<keyword evidence="5 8" id="KW-0812">Transmembrane</keyword>
<feature type="transmembrane region" description="Helical" evidence="8">
    <location>
        <begin position="127"/>
        <end position="145"/>
    </location>
</feature>
<dbReference type="PANTHER" id="PTHR30472:SF25">
    <property type="entry name" value="ABC TRANSPORTER PERMEASE PROTEIN MJ0876-RELATED"/>
    <property type="match status" value="1"/>
</dbReference>
<dbReference type="HOGENOM" id="CLU_013016_0_3_6"/>
<keyword evidence="7 8" id="KW-0472">Membrane</keyword>
<feature type="transmembrane region" description="Helical" evidence="8">
    <location>
        <begin position="101"/>
        <end position="120"/>
    </location>
</feature>
<comment type="subcellular location">
    <subcellularLocation>
        <location evidence="1">Cell membrane</location>
        <topology evidence="1">Multi-pass membrane protein</topology>
    </subcellularLocation>
</comment>
<dbReference type="Pfam" id="PF01032">
    <property type="entry name" value="FecCD"/>
    <property type="match status" value="1"/>
</dbReference>
<dbReference type="OrthoDB" id="9055647at2"/>
<keyword evidence="6 8" id="KW-1133">Transmembrane helix</keyword>
<comment type="similarity">
    <text evidence="2">Belongs to the binding-protein-dependent transport system permease family. FecCD subfamily.</text>
</comment>
<evidence type="ECO:0000256" key="4">
    <source>
        <dbReference type="ARBA" id="ARBA00022475"/>
    </source>
</evidence>
<dbReference type="GO" id="GO:0022857">
    <property type="term" value="F:transmembrane transporter activity"/>
    <property type="evidence" value="ECO:0007669"/>
    <property type="project" value="InterPro"/>
</dbReference>
<proteinExistence type="inferred from homology"/>
<sequence length="347" mass="36307" precursor="true">MYFSGVFVVRLVWLAMLILLIFGVLLSITSGPMALPADQSLLTLWDALFGSSFSGLEGYQQLVITDIRWPRTLLALFVGALLALCGAVTQGLFRNPLADPGIIGVSSGAGLGAAIAIVLLPASLATILTPVSAFLGGLVTTLLVYRLAKSQYGSTSVLILLLAGVAVAAFTGAVVGFLTFIANDQALRDLTLWGMGSLNGASTLMLWLTGLTSLVLFVIYHHHAASLNALLIGEAEAEHLGIDTEKLKRRLIVITAVGVGVAVSASGIIGFIGLVIPHLIRMSLGPDHRLLLPLSALAGAGLLLMADIGARVWMAPAELPVGLVTALLGAPFFVFLLLQQRQRLSAL</sequence>
<dbReference type="AlphaFoldDB" id="I1YJ01"/>
<evidence type="ECO:0000256" key="2">
    <source>
        <dbReference type="ARBA" id="ARBA00007935"/>
    </source>
</evidence>
<protein>
    <submittedName>
        <fullName evidence="9">Hemin ABC transporter, permease protein</fullName>
    </submittedName>
</protein>
<feature type="transmembrane region" description="Helical" evidence="8">
    <location>
        <begin position="7"/>
        <end position="28"/>
    </location>
</feature>
<dbReference type="SUPFAM" id="SSF81345">
    <property type="entry name" value="ABC transporter involved in vitamin B12 uptake, BtuC"/>
    <property type="match status" value="1"/>
</dbReference>
<dbReference type="EMBL" id="CP003380">
    <property type="protein sequence ID" value="AFJ02894.1"/>
    <property type="molecule type" value="Genomic_DNA"/>
</dbReference>
<dbReference type="Gene3D" id="1.10.3470.10">
    <property type="entry name" value="ABC transporter involved in vitamin B12 uptake, BtuC"/>
    <property type="match status" value="1"/>
</dbReference>
<dbReference type="PANTHER" id="PTHR30472">
    <property type="entry name" value="FERRIC ENTEROBACTIN TRANSPORT SYSTEM PERMEASE PROTEIN"/>
    <property type="match status" value="1"/>
</dbReference>
<dbReference type="FunFam" id="1.10.3470.10:FF:000001">
    <property type="entry name" value="Vitamin B12 ABC transporter permease BtuC"/>
    <property type="match status" value="1"/>
</dbReference>
<evidence type="ECO:0000256" key="7">
    <source>
        <dbReference type="ARBA" id="ARBA00023136"/>
    </source>
</evidence>
<dbReference type="CDD" id="cd06550">
    <property type="entry name" value="TM_ABC_iron-siderophores_like"/>
    <property type="match status" value="1"/>
</dbReference>
<evidence type="ECO:0000313" key="10">
    <source>
        <dbReference type="Proteomes" id="UP000009145"/>
    </source>
</evidence>
<dbReference type="InterPro" id="IPR000522">
    <property type="entry name" value="ABC_transptr_permease_BtuC"/>
</dbReference>